<dbReference type="Proteomes" id="UP001224775">
    <property type="component" value="Unassembled WGS sequence"/>
</dbReference>
<dbReference type="Gene3D" id="3.30.56.110">
    <property type="entry name" value="Protein of unknown function DUF2237"/>
    <property type="match status" value="1"/>
</dbReference>
<dbReference type="InterPro" id="IPR018714">
    <property type="entry name" value="DUF2237"/>
</dbReference>
<sequence length="208" mass="22749">MLINMIIRTATLTLLLCVAAATATFSGDSSLLRASKSGKESHETTKKGRGKETTKKNVYGKDLQMCSTEGMALTGFTRDGRCIEQQDDVGSHHICIDLASIAWTGKNFCDVTEQPDWCDDKMACSDDSDEKCPVKHWCVCQWAFAAYIEKAGGCDAIQEINCEATNIEALKAYEKKSKAGADENVVNALKCLKQRCKLDADADFAIAR</sequence>
<accession>A0AAD8Y102</accession>
<protein>
    <submittedName>
        <fullName evidence="2">Uncharacterized protein</fullName>
    </submittedName>
</protein>
<proteinExistence type="predicted"/>
<reference evidence="2" key="1">
    <citation type="submission" date="2023-06" db="EMBL/GenBank/DDBJ databases">
        <title>Survivors Of The Sea: Transcriptome response of Skeletonema marinoi to long-term dormancy.</title>
        <authorList>
            <person name="Pinder M.I.M."/>
            <person name="Kourtchenko O."/>
            <person name="Robertson E.K."/>
            <person name="Larsson T."/>
            <person name="Maumus F."/>
            <person name="Osuna-Cruz C.M."/>
            <person name="Vancaester E."/>
            <person name="Stenow R."/>
            <person name="Vandepoele K."/>
            <person name="Ploug H."/>
            <person name="Bruchert V."/>
            <person name="Godhe A."/>
            <person name="Topel M."/>
        </authorList>
    </citation>
    <scope>NUCLEOTIDE SEQUENCE</scope>
    <source>
        <strain evidence="2">R05AC</strain>
    </source>
</reference>
<evidence type="ECO:0000313" key="2">
    <source>
        <dbReference type="EMBL" id="KAK1737032.1"/>
    </source>
</evidence>
<organism evidence="2 3">
    <name type="scientific">Skeletonema marinoi</name>
    <dbReference type="NCBI Taxonomy" id="267567"/>
    <lineage>
        <taxon>Eukaryota</taxon>
        <taxon>Sar</taxon>
        <taxon>Stramenopiles</taxon>
        <taxon>Ochrophyta</taxon>
        <taxon>Bacillariophyta</taxon>
        <taxon>Coscinodiscophyceae</taxon>
        <taxon>Thalassiosirophycidae</taxon>
        <taxon>Thalassiosirales</taxon>
        <taxon>Skeletonemataceae</taxon>
        <taxon>Skeletonema</taxon>
        <taxon>Skeletonema marinoi-dohrnii complex</taxon>
    </lineage>
</organism>
<name>A0AAD8Y102_9STRA</name>
<keyword evidence="1" id="KW-0732">Signal</keyword>
<feature type="chain" id="PRO_5042287647" evidence="1">
    <location>
        <begin position="24"/>
        <end position="208"/>
    </location>
</feature>
<dbReference type="AlphaFoldDB" id="A0AAD8Y102"/>
<feature type="signal peptide" evidence="1">
    <location>
        <begin position="1"/>
        <end position="23"/>
    </location>
</feature>
<comment type="caution">
    <text evidence="2">The sequence shown here is derived from an EMBL/GenBank/DDBJ whole genome shotgun (WGS) entry which is preliminary data.</text>
</comment>
<gene>
    <name evidence="2" type="ORF">QTG54_012477</name>
</gene>
<keyword evidence="3" id="KW-1185">Reference proteome</keyword>
<dbReference type="Pfam" id="PF09996">
    <property type="entry name" value="DUF2237"/>
    <property type="match status" value="1"/>
</dbReference>
<evidence type="ECO:0000313" key="3">
    <source>
        <dbReference type="Proteomes" id="UP001224775"/>
    </source>
</evidence>
<dbReference type="EMBL" id="JATAAI010000027">
    <property type="protein sequence ID" value="KAK1737032.1"/>
    <property type="molecule type" value="Genomic_DNA"/>
</dbReference>
<evidence type="ECO:0000256" key="1">
    <source>
        <dbReference type="SAM" id="SignalP"/>
    </source>
</evidence>